<feature type="domain" description="Fumarate reductase/succinate dehydrogenase flavoprotein-like C-terminal" evidence="14">
    <location>
        <begin position="441"/>
        <end position="541"/>
    </location>
</feature>
<evidence type="ECO:0000256" key="10">
    <source>
        <dbReference type="ARBA" id="ARBA00048305"/>
    </source>
</evidence>
<comment type="similarity">
    <text evidence="3 12">Belongs to the FAD-dependent oxidoreductase 2 family. NadB subfamily.</text>
</comment>
<dbReference type="Gene3D" id="3.90.700.10">
    <property type="entry name" value="Succinate dehydrogenase/fumarate reductase flavoprotein, catalytic domain"/>
    <property type="match status" value="1"/>
</dbReference>
<dbReference type="Pfam" id="PF00890">
    <property type="entry name" value="FAD_binding_2"/>
    <property type="match status" value="1"/>
</dbReference>
<accession>A0ABQ4K6J2</accession>
<evidence type="ECO:0000256" key="7">
    <source>
        <dbReference type="ARBA" id="ARBA00022642"/>
    </source>
</evidence>
<feature type="domain" description="FAD-dependent oxidoreductase 2 FAD-binding" evidence="13">
    <location>
        <begin position="5"/>
        <end position="370"/>
    </location>
</feature>
<comment type="subcellular location">
    <subcellularLocation>
        <location evidence="12">Cytoplasm</location>
    </subcellularLocation>
</comment>
<dbReference type="Gene3D" id="1.20.58.100">
    <property type="entry name" value="Fumarate reductase/succinate dehydrogenase flavoprotein-like, C-terminal domain"/>
    <property type="match status" value="1"/>
</dbReference>
<comment type="cofactor">
    <cofactor evidence="1 12">
        <name>FAD</name>
        <dbReference type="ChEBI" id="CHEBI:57692"/>
    </cofactor>
</comment>
<evidence type="ECO:0000256" key="8">
    <source>
        <dbReference type="ARBA" id="ARBA00022827"/>
    </source>
</evidence>
<dbReference type="RefSeq" id="WP_212962863.1">
    <property type="nucleotide sequence ID" value="NZ_BOQT01000005.1"/>
</dbReference>
<dbReference type="EMBL" id="BOQT01000005">
    <property type="protein sequence ID" value="GIN20763.1"/>
    <property type="molecule type" value="Genomic_DNA"/>
</dbReference>
<dbReference type="Proteomes" id="UP000680279">
    <property type="component" value="Unassembled WGS sequence"/>
</dbReference>
<reference evidence="15 16" key="1">
    <citation type="submission" date="2021-03" db="EMBL/GenBank/DDBJ databases">
        <title>Antimicrobial resistance genes in bacteria isolated from Japanese honey, and their potential for conferring macrolide and lincosamide resistance in the American foulbrood pathogen Paenibacillus larvae.</title>
        <authorList>
            <person name="Okamoto M."/>
            <person name="Kumagai M."/>
            <person name="Kanamori H."/>
            <person name="Takamatsu D."/>
        </authorList>
    </citation>
    <scope>NUCLEOTIDE SEQUENCE [LARGE SCALE GENOMIC DNA]</scope>
    <source>
        <strain evidence="15 16">J1TS3</strain>
    </source>
</reference>
<dbReference type="InterPro" id="IPR037099">
    <property type="entry name" value="Fum_R/Succ_DH_flav-like_C_sf"/>
</dbReference>
<dbReference type="Pfam" id="PF02910">
    <property type="entry name" value="Succ_DH_flav_C"/>
    <property type="match status" value="1"/>
</dbReference>
<dbReference type="NCBIfam" id="TIGR00551">
    <property type="entry name" value="nadB"/>
    <property type="match status" value="1"/>
</dbReference>
<evidence type="ECO:0000313" key="16">
    <source>
        <dbReference type="Proteomes" id="UP000680279"/>
    </source>
</evidence>
<dbReference type="EC" id="1.4.3.16" evidence="4 11"/>
<evidence type="ECO:0000313" key="15">
    <source>
        <dbReference type="EMBL" id="GIN20763.1"/>
    </source>
</evidence>
<dbReference type="InterPro" id="IPR036188">
    <property type="entry name" value="FAD/NAD-bd_sf"/>
</dbReference>
<keyword evidence="16" id="KW-1185">Reference proteome</keyword>
<evidence type="ECO:0000256" key="2">
    <source>
        <dbReference type="ARBA" id="ARBA00004950"/>
    </source>
</evidence>
<evidence type="ECO:0000259" key="13">
    <source>
        <dbReference type="Pfam" id="PF00890"/>
    </source>
</evidence>
<organism evidence="15 16">
    <name type="scientific">Siminovitchia fordii</name>
    <dbReference type="NCBI Taxonomy" id="254759"/>
    <lineage>
        <taxon>Bacteria</taxon>
        <taxon>Bacillati</taxon>
        <taxon>Bacillota</taxon>
        <taxon>Bacilli</taxon>
        <taxon>Bacillales</taxon>
        <taxon>Bacillaceae</taxon>
        <taxon>Siminovitchia</taxon>
    </lineage>
</organism>
<protein>
    <recommendedName>
        <fullName evidence="5 11">L-aspartate oxidase</fullName>
        <ecNumber evidence="4 11">1.4.3.16</ecNumber>
    </recommendedName>
</protein>
<dbReference type="InterPro" id="IPR003953">
    <property type="entry name" value="FAD-dep_OxRdtase_2_FAD-bd"/>
</dbReference>
<comment type="pathway">
    <text evidence="2 12">Cofactor biosynthesis; NAD(+) biosynthesis; iminoaspartate from L-aspartate (oxidase route): step 1/1.</text>
</comment>
<evidence type="ECO:0000256" key="4">
    <source>
        <dbReference type="ARBA" id="ARBA00012173"/>
    </source>
</evidence>
<dbReference type="InterPro" id="IPR005288">
    <property type="entry name" value="NadB"/>
</dbReference>
<gene>
    <name evidence="15" type="ORF">J1TS3_18970</name>
</gene>
<evidence type="ECO:0000256" key="5">
    <source>
        <dbReference type="ARBA" id="ARBA00021901"/>
    </source>
</evidence>
<dbReference type="InterPro" id="IPR015939">
    <property type="entry name" value="Fum_Rdtase/Succ_DH_flav-like_C"/>
</dbReference>
<dbReference type="SUPFAM" id="SSF56425">
    <property type="entry name" value="Succinate dehydrogenase/fumarate reductase flavoprotein, catalytic domain"/>
    <property type="match status" value="1"/>
</dbReference>
<evidence type="ECO:0000256" key="6">
    <source>
        <dbReference type="ARBA" id="ARBA00022630"/>
    </source>
</evidence>
<name>A0ABQ4K6J2_9BACI</name>
<comment type="function">
    <text evidence="12">Catalyzes the oxidation of L-aspartate to iminoaspartate.</text>
</comment>
<keyword evidence="6 12" id="KW-0285">Flavoprotein</keyword>
<dbReference type="PANTHER" id="PTHR42716:SF2">
    <property type="entry name" value="L-ASPARTATE OXIDASE, CHLOROPLASTIC"/>
    <property type="match status" value="1"/>
</dbReference>
<dbReference type="Gene3D" id="3.50.50.60">
    <property type="entry name" value="FAD/NAD(P)-binding domain"/>
    <property type="match status" value="1"/>
</dbReference>
<evidence type="ECO:0000256" key="12">
    <source>
        <dbReference type="RuleBase" id="RU362049"/>
    </source>
</evidence>
<keyword evidence="9 12" id="KW-0560">Oxidoreductase</keyword>
<proteinExistence type="inferred from homology"/>
<keyword evidence="8 12" id="KW-0274">FAD</keyword>
<dbReference type="SUPFAM" id="SSF46977">
    <property type="entry name" value="Succinate dehydrogenase/fumarate reductase flavoprotein C-terminal domain"/>
    <property type="match status" value="1"/>
</dbReference>
<comment type="caution">
    <text evidence="15">The sequence shown here is derived from an EMBL/GenBank/DDBJ whole genome shotgun (WGS) entry which is preliminary data.</text>
</comment>
<evidence type="ECO:0000259" key="14">
    <source>
        <dbReference type="Pfam" id="PF02910"/>
    </source>
</evidence>
<sequence>MNKADVLIIGSGVAALQLAKRLGDDKNVIVITKSFLKNGNSNLAQGGVAAAIGESDHPESHFADTLEAGRFHNESATVLAVTREAPELIEELWAEGCRFDTDEKGRMLLGMEGAHREHRIVHGGGDATGQQIMKHLASVSVGKFVVIENIFVFELIMDPSGQCIGAKGKKADGHVESFLADHVVLATGGCGQLYSHTSNAETVSGDGIALAYKAGAEVVDMEFIQFHPTLLYLDGKTHGLISEAVRGEGGRLVTEKGEPIMEDVHPMGDLAPRHIVAQTIYEYLRKGTQVFLDVSLIENFAVRFPTVTTLCEKNHVDWKKQIPVAPGSHFLMGGVKTDLIGRTSTKGLYAIGEVACTGLHGANRLASNSLLEGLFMGKKLAEWINESGGRSGLNPQSNEWCKLHEMETVHSRNGIKSRDHPEDRCPLNGTNNCNIRLPKVKDLQQSMMDNVGIVRSEEGLARQKQWLEGFQIDEWMKTDLDHLTIEEITRVFMLITSWLITESALKRTESRGGHFRSDYPCEKNNDWMGRKIIHKRNGNNEQIKTAVAT</sequence>
<dbReference type="SUPFAM" id="SSF51905">
    <property type="entry name" value="FAD/NAD(P)-binding domain"/>
    <property type="match status" value="1"/>
</dbReference>
<dbReference type="PANTHER" id="PTHR42716">
    <property type="entry name" value="L-ASPARTATE OXIDASE"/>
    <property type="match status" value="1"/>
</dbReference>
<evidence type="ECO:0000256" key="3">
    <source>
        <dbReference type="ARBA" id="ARBA00008562"/>
    </source>
</evidence>
<comment type="catalytic activity">
    <reaction evidence="10">
        <text>L-aspartate + O2 = iminosuccinate + H2O2</text>
        <dbReference type="Rhea" id="RHEA:25876"/>
        <dbReference type="ChEBI" id="CHEBI:15379"/>
        <dbReference type="ChEBI" id="CHEBI:16240"/>
        <dbReference type="ChEBI" id="CHEBI:29991"/>
        <dbReference type="ChEBI" id="CHEBI:77875"/>
        <dbReference type="EC" id="1.4.3.16"/>
    </reaction>
    <physiologicalReaction direction="left-to-right" evidence="10">
        <dbReference type="Rhea" id="RHEA:25877"/>
    </physiologicalReaction>
</comment>
<dbReference type="InterPro" id="IPR027477">
    <property type="entry name" value="Succ_DH/fumarate_Rdtase_cat_sf"/>
</dbReference>
<evidence type="ECO:0000256" key="11">
    <source>
        <dbReference type="NCBIfam" id="TIGR00551"/>
    </source>
</evidence>
<evidence type="ECO:0000256" key="1">
    <source>
        <dbReference type="ARBA" id="ARBA00001974"/>
    </source>
</evidence>
<evidence type="ECO:0000256" key="9">
    <source>
        <dbReference type="ARBA" id="ARBA00023002"/>
    </source>
</evidence>
<keyword evidence="7 12" id="KW-0662">Pyridine nucleotide biosynthesis</keyword>